<dbReference type="Pfam" id="PF01135">
    <property type="entry name" value="PCMT"/>
    <property type="match status" value="1"/>
</dbReference>
<organism evidence="4 5">
    <name type="scientific">Edaphosphingomonas haloaromaticamans</name>
    <dbReference type="NCBI Taxonomy" id="653954"/>
    <lineage>
        <taxon>Bacteria</taxon>
        <taxon>Pseudomonadati</taxon>
        <taxon>Pseudomonadota</taxon>
        <taxon>Alphaproteobacteria</taxon>
        <taxon>Sphingomonadales</taxon>
        <taxon>Rhizorhabdaceae</taxon>
        <taxon>Edaphosphingomonas</taxon>
    </lineage>
</organism>
<sequence length="216" mass="22346">MTEQNFESMREAMVSNQLRTTAVNDVRVVDAMRAVPREAFVPANRAEVAYVDTLVPLGGGRSLNSPMATGRLLTEAQPRATDRALIVGSATGYAAALLSGLVAHVVALEEDVALVTAARSAGLPANVELVQGPLAAGWAQGAPYDLILVDGAIETLPQALVDQLGEEGRLAAAVVERGVSRLSVGRKVGGAFGLVAFADAEAAPLPGFAKPAVFKF</sequence>
<keyword evidence="4" id="KW-0489">Methyltransferase</keyword>
<dbReference type="InterPro" id="IPR000682">
    <property type="entry name" value="PCMT"/>
</dbReference>
<dbReference type="Proteomes" id="UP000179467">
    <property type="component" value="Unassembled WGS sequence"/>
</dbReference>
<comment type="similarity">
    <text evidence="1">Belongs to the methyltransferase superfamily. L-isoaspartyl/D-aspartyl protein methyltransferase family.</text>
</comment>
<protein>
    <recommendedName>
        <fullName evidence="2">Protein-L-isoaspartate O-methyltransferase</fullName>
    </recommendedName>
    <alternativeName>
        <fullName evidence="3">Protein L-isoaspartyl methyltransferase</fullName>
    </alternativeName>
</protein>
<dbReference type="GO" id="GO:0032259">
    <property type="term" value="P:methylation"/>
    <property type="evidence" value="ECO:0007669"/>
    <property type="project" value="UniProtKB-KW"/>
</dbReference>
<evidence type="ECO:0000313" key="4">
    <source>
        <dbReference type="EMBL" id="OHT20988.1"/>
    </source>
</evidence>
<comment type="caution">
    <text evidence="4">The sequence shown here is derived from an EMBL/GenBank/DDBJ whole genome shotgun (WGS) entry which is preliminary data.</text>
</comment>
<dbReference type="PANTHER" id="PTHR11579:SF18">
    <property type="entry name" value="PROTEIN-L-ISOASPARTATE O-METHYLTRANSFERASE"/>
    <property type="match status" value="1"/>
</dbReference>
<evidence type="ECO:0000313" key="5">
    <source>
        <dbReference type="Proteomes" id="UP000179467"/>
    </source>
</evidence>
<dbReference type="GO" id="GO:0004719">
    <property type="term" value="F:protein-L-isoaspartate (D-aspartate) O-methyltransferase activity"/>
    <property type="evidence" value="ECO:0007669"/>
    <property type="project" value="InterPro"/>
</dbReference>
<dbReference type="PANTHER" id="PTHR11579">
    <property type="entry name" value="PROTEIN-L-ISOASPARTATE O-METHYLTRANSFERASE"/>
    <property type="match status" value="1"/>
</dbReference>
<dbReference type="AlphaFoldDB" id="A0A1S1HG08"/>
<proteinExistence type="inferred from homology"/>
<keyword evidence="4" id="KW-0808">Transferase</keyword>
<dbReference type="SUPFAM" id="SSF53335">
    <property type="entry name" value="S-adenosyl-L-methionine-dependent methyltransferases"/>
    <property type="match status" value="1"/>
</dbReference>
<dbReference type="GO" id="GO:0005737">
    <property type="term" value="C:cytoplasm"/>
    <property type="evidence" value="ECO:0007669"/>
    <property type="project" value="TreeGrafter"/>
</dbReference>
<keyword evidence="5" id="KW-1185">Reference proteome</keyword>
<accession>A0A1S1HG08</accession>
<dbReference type="Gene3D" id="3.40.50.150">
    <property type="entry name" value="Vaccinia Virus protein VP39"/>
    <property type="match status" value="1"/>
</dbReference>
<dbReference type="CDD" id="cd02440">
    <property type="entry name" value="AdoMet_MTases"/>
    <property type="match status" value="1"/>
</dbReference>
<dbReference type="EMBL" id="MIPT01000001">
    <property type="protein sequence ID" value="OHT20988.1"/>
    <property type="molecule type" value="Genomic_DNA"/>
</dbReference>
<evidence type="ECO:0000256" key="2">
    <source>
        <dbReference type="ARBA" id="ARBA00013346"/>
    </source>
</evidence>
<dbReference type="InterPro" id="IPR029063">
    <property type="entry name" value="SAM-dependent_MTases_sf"/>
</dbReference>
<evidence type="ECO:0000256" key="3">
    <source>
        <dbReference type="ARBA" id="ARBA00030757"/>
    </source>
</evidence>
<name>A0A1S1HG08_9SPHN</name>
<gene>
    <name evidence="4" type="primary">pcm_1</name>
    <name evidence="4" type="ORF">BHE75_02993</name>
</gene>
<evidence type="ECO:0000256" key="1">
    <source>
        <dbReference type="ARBA" id="ARBA00005369"/>
    </source>
</evidence>
<reference evidence="4 5" key="1">
    <citation type="submission" date="2016-09" db="EMBL/GenBank/DDBJ databases">
        <title>Metabolic pathway, cell adaptation mechanisms and a novel monoxygenase revealed through proteogenomic-transcription analysis of a Sphingomonas haloaromaticamans strain degrading the fungicide ortho-phenylphenol.</title>
        <authorList>
            <person name="Perruchon C."/>
            <person name="Papadopoulou E.S."/>
            <person name="Rousidou C."/>
            <person name="Vasileiadis S."/>
            <person name="Tanou G."/>
            <person name="Amoutzias G."/>
            <person name="Molassiotis A."/>
            <person name="Karpouzas D.G."/>
        </authorList>
    </citation>
    <scope>NUCLEOTIDE SEQUENCE [LARGE SCALE GENOMIC DNA]</scope>
    <source>
        <strain evidence="4 5">P3</strain>
    </source>
</reference>